<dbReference type="EMBL" id="JAOPHQ010004365">
    <property type="protein sequence ID" value="KAK0139475.1"/>
    <property type="molecule type" value="Genomic_DNA"/>
</dbReference>
<keyword evidence="2" id="KW-1185">Reference proteome</keyword>
<dbReference type="GO" id="GO:0003007">
    <property type="term" value="P:heart morphogenesis"/>
    <property type="evidence" value="ECO:0007669"/>
    <property type="project" value="TreeGrafter"/>
</dbReference>
<dbReference type="GO" id="GO:0061775">
    <property type="term" value="F:cohesin loader activity"/>
    <property type="evidence" value="ECO:0007669"/>
    <property type="project" value="InterPro"/>
</dbReference>
<reference evidence="1" key="1">
    <citation type="journal article" date="2023" name="Front. Mar. Sci.">
        <title>A new Merluccius polli reference genome to investigate the effects of global change in West African waters.</title>
        <authorList>
            <person name="Mateo J.L."/>
            <person name="Blanco-Fernandez C."/>
            <person name="Garcia-Vazquez E."/>
            <person name="Machado-Schiaffino G."/>
        </authorList>
    </citation>
    <scope>NUCLEOTIDE SEQUENCE</scope>
    <source>
        <strain evidence="1">C29</strain>
        <tissue evidence="1">Fin</tissue>
    </source>
</reference>
<comment type="caution">
    <text evidence="1">The sequence shown here is derived from an EMBL/GenBank/DDBJ whole genome shotgun (WGS) entry which is preliminary data.</text>
</comment>
<dbReference type="GO" id="GO:0034087">
    <property type="term" value="P:establishment of mitotic sister chromatid cohesion"/>
    <property type="evidence" value="ECO:0007669"/>
    <property type="project" value="TreeGrafter"/>
</dbReference>
<dbReference type="AlphaFoldDB" id="A0AA47NW32"/>
<dbReference type="GO" id="GO:0071169">
    <property type="term" value="P:establishment of protein localization to chromatin"/>
    <property type="evidence" value="ECO:0007669"/>
    <property type="project" value="TreeGrafter"/>
</dbReference>
<dbReference type="GO" id="GO:0010468">
    <property type="term" value="P:regulation of gene expression"/>
    <property type="evidence" value="ECO:0007669"/>
    <property type="project" value="InterPro"/>
</dbReference>
<protein>
    <submittedName>
        <fullName evidence="1">Nipped-B-like protein A</fullName>
    </submittedName>
</protein>
<sequence length="93" mass="10205">MPQLPITTLAGISSLTDFLNHLPLPSPLPATTARSFLYSSSVAADVFHLLASRDEKLASRLAPGLSQVSTENMWVFFIYSMSLHLLITIKELC</sequence>
<dbReference type="Proteomes" id="UP001174136">
    <property type="component" value="Unassembled WGS sequence"/>
</dbReference>
<dbReference type="GO" id="GO:0140588">
    <property type="term" value="P:chromatin looping"/>
    <property type="evidence" value="ECO:0007669"/>
    <property type="project" value="InterPro"/>
</dbReference>
<proteinExistence type="predicted"/>
<dbReference type="PANTHER" id="PTHR21704">
    <property type="entry name" value="NIPPED-B-LIKE PROTEIN DELANGIN SCC2-RELATED"/>
    <property type="match status" value="1"/>
</dbReference>
<dbReference type="GO" id="GO:1990414">
    <property type="term" value="P:replication-born double-strand break repair via sister chromatid exchange"/>
    <property type="evidence" value="ECO:0007669"/>
    <property type="project" value="TreeGrafter"/>
</dbReference>
<dbReference type="InterPro" id="IPR033031">
    <property type="entry name" value="Scc2/Nipped-B"/>
</dbReference>
<organism evidence="1 2">
    <name type="scientific">Merluccius polli</name>
    <name type="common">Benguela hake</name>
    <name type="synonym">Merluccius cadenati</name>
    <dbReference type="NCBI Taxonomy" id="89951"/>
    <lineage>
        <taxon>Eukaryota</taxon>
        <taxon>Metazoa</taxon>
        <taxon>Chordata</taxon>
        <taxon>Craniata</taxon>
        <taxon>Vertebrata</taxon>
        <taxon>Euteleostomi</taxon>
        <taxon>Actinopterygii</taxon>
        <taxon>Neopterygii</taxon>
        <taxon>Teleostei</taxon>
        <taxon>Neoteleostei</taxon>
        <taxon>Acanthomorphata</taxon>
        <taxon>Zeiogadaria</taxon>
        <taxon>Gadariae</taxon>
        <taxon>Gadiformes</taxon>
        <taxon>Gadoidei</taxon>
        <taxon>Merlucciidae</taxon>
        <taxon>Merluccius</taxon>
    </lineage>
</organism>
<gene>
    <name evidence="1" type="primary">nipbla</name>
    <name evidence="1" type="ORF">N1851_023805</name>
</gene>
<dbReference type="GO" id="GO:0007420">
    <property type="term" value="P:brain development"/>
    <property type="evidence" value="ECO:0007669"/>
    <property type="project" value="TreeGrafter"/>
</dbReference>
<accession>A0AA47NW32</accession>
<dbReference type="GO" id="GO:0048565">
    <property type="term" value="P:digestive tract development"/>
    <property type="evidence" value="ECO:0007669"/>
    <property type="project" value="TreeGrafter"/>
</dbReference>
<dbReference type="PANTHER" id="PTHR21704:SF18">
    <property type="entry name" value="NIPPED-B-LIKE PROTEIN"/>
    <property type="match status" value="1"/>
</dbReference>
<name>A0AA47NW32_MERPO</name>
<dbReference type="GO" id="GO:0048703">
    <property type="term" value="P:embryonic viscerocranium morphogenesis"/>
    <property type="evidence" value="ECO:0007669"/>
    <property type="project" value="TreeGrafter"/>
</dbReference>
<evidence type="ECO:0000313" key="1">
    <source>
        <dbReference type="EMBL" id="KAK0139475.1"/>
    </source>
</evidence>
<dbReference type="GO" id="GO:0003682">
    <property type="term" value="F:chromatin binding"/>
    <property type="evidence" value="ECO:0007669"/>
    <property type="project" value="TreeGrafter"/>
</dbReference>
<dbReference type="GO" id="GO:0090694">
    <property type="term" value="C:Scc2-Scc4 cohesin loading complex"/>
    <property type="evidence" value="ECO:0007669"/>
    <property type="project" value="TreeGrafter"/>
</dbReference>
<evidence type="ECO:0000313" key="2">
    <source>
        <dbReference type="Proteomes" id="UP001174136"/>
    </source>
</evidence>